<dbReference type="PATRIC" id="fig|1293598.4.peg.66"/>
<evidence type="ECO:0000313" key="3">
    <source>
        <dbReference type="EMBL" id="KRO18914.1"/>
    </source>
</evidence>
<dbReference type="Pfam" id="PF14501">
    <property type="entry name" value="HATPase_c_5"/>
    <property type="match status" value="1"/>
</dbReference>
<feature type="transmembrane region" description="Helical" evidence="1">
    <location>
        <begin position="6"/>
        <end position="24"/>
    </location>
</feature>
<organism evidence="3 4">
    <name type="scientific">Lacticaseibacillus saniviri JCM 17471 = DSM 24301</name>
    <dbReference type="NCBI Taxonomy" id="1293598"/>
    <lineage>
        <taxon>Bacteria</taxon>
        <taxon>Bacillati</taxon>
        <taxon>Bacillota</taxon>
        <taxon>Bacilli</taxon>
        <taxon>Lactobacillales</taxon>
        <taxon>Lactobacillaceae</taxon>
        <taxon>Lacticaseibacillus</taxon>
    </lineage>
</organism>
<evidence type="ECO:0000256" key="1">
    <source>
        <dbReference type="SAM" id="Phobius"/>
    </source>
</evidence>
<keyword evidence="1" id="KW-1133">Transmembrane helix</keyword>
<feature type="transmembrane region" description="Helical" evidence="1">
    <location>
        <begin position="84"/>
        <end position="106"/>
    </location>
</feature>
<feature type="transmembrane region" description="Helical" evidence="1">
    <location>
        <begin position="118"/>
        <end position="139"/>
    </location>
</feature>
<dbReference type="Gene3D" id="3.30.565.10">
    <property type="entry name" value="Histidine kinase-like ATPase, C-terminal domain"/>
    <property type="match status" value="1"/>
</dbReference>
<feature type="domain" description="Sensor histidine kinase NatK-like C-terminal" evidence="2">
    <location>
        <begin position="334"/>
        <end position="432"/>
    </location>
</feature>
<dbReference type="InterPro" id="IPR032834">
    <property type="entry name" value="NatK-like_C"/>
</dbReference>
<keyword evidence="1" id="KW-0812">Transmembrane</keyword>
<keyword evidence="1" id="KW-0472">Membrane</keyword>
<dbReference type="RefSeq" id="WP_054777063.1">
    <property type="nucleotide sequence ID" value="NZ_BBBX01000007.1"/>
</dbReference>
<protein>
    <recommendedName>
        <fullName evidence="2">Sensor histidine kinase NatK-like C-terminal domain-containing protein</fullName>
    </recommendedName>
</protein>
<dbReference type="PANTHER" id="PTHR40448">
    <property type="entry name" value="TWO-COMPONENT SENSOR HISTIDINE KINASE"/>
    <property type="match status" value="1"/>
</dbReference>
<dbReference type="GO" id="GO:0042802">
    <property type="term" value="F:identical protein binding"/>
    <property type="evidence" value="ECO:0007669"/>
    <property type="project" value="TreeGrafter"/>
</dbReference>
<gene>
    <name evidence="3" type="ORF">IV56_GL000066</name>
</gene>
<dbReference type="InterPro" id="IPR036890">
    <property type="entry name" value="HATPase_C_sf"/>
</dbReference>
<feature type="transmembrane region" description="Helical" evidence="1">
    <location>
        <begin position="192"/>
        <end position="212"/>
    </location>
</feature>
<accession>A0A0R2N2A6</accession>
<dbReference type="OrthoDB" id="1652078at2"/>
<comment type="caution">
    <text evidence="3">The sequence shown here is derived from an EMBL/GenBank/DDBJ whole genome shotgun (WGS) entry which is preliminary data.</text>
</comment>
<sequence>MVDYGSLTLTVIDGITIGFFYLILFGQSKTIRTSWNLGVALVSIPIIMYADYWWFSASIFLLALTYAGLFRVHQRPGIYTFMNYVRAMLANLVIVNIVGVLTQVIFKRAHLTTAAYNKLFVGINTLLFALVLALGYALVRWISHRVRPRLARYIDDWTERVFLNLLSGLLLLFILLRQMFDWFGLMIEQWGLIIFWMAIIVTVGLLLVMAVVSTHLASVTREHQAQQLAANEHYVQQLEHSYEKLRAFKHDNQNLLVGLYAMAQKNDVAKIEQTLDQLIETDTTTVSDTRVDQIHDSAIHGLIVAKMMAAQQDQVDFDVETNMVIESLAAQAVTVNRLLGIFLDNAIEAAAESSDKKVNVALIEVDQTLEIIIENSYAANQPIALDRLATMGYSTKGDNRGVGLASASELLAQNDAIFAEFQVKPTRFTVILTIELNDAI</sequence>
<keyword evidence="4" id="KW-1185">Reference proteome</keyword>
<dbReference type="AlphaFoldDB" id="A0A0R2N2A6"/>
<proteinExistence type="predicted"/>
<evidence type="ECO:0000313" key="4">
    <source>
        <dbReference type="Proteomes" id="UP000050969"/>
    </source>
</evidence>
<dbReference type="SUPFAM" id="SSF55874">
    <property type="entry name" value="ATPase domain of HSP90 chaperone/DNA topoisomerase II/histidine kinase"/>
    <property type="match status" value="1"/>
</dbReference>
<dbReference type="STRING" id="1293598.IV56_GL000066"/>
<name>A0A0R2N2A6_9LACO</name>
<reference evidence="3 4" key="1">
    <citation type="journal article" date="2015" name="Genome Announc.">
        <title>Expanding the biotechnology potential of lactobacilli through comparative genomics of 213 strains and associated genera.</title>
        <authorList>
            <person name="Sun Z."/>
            <person name="Harris H.M."/>
            <person name="McCann A."/>
            <person name="Guo C."/>
            <person name="Argimon S."/>
            <person name="Zhang W."/>
            <person name="Yang X."/>
            <person name="Jeffery I.B."/>
            <person name="Cooney J.C."/>
            <person name="Kagawa T.F."/>
            <person name="Liu W."/>
            <person name="Song Y."/>
            <person name="Salvetti E."/>
            <person name="Wrobel A."/>
            <person name="Rasinkangas P."/>
            <person name="Parkhill J."/>
            <person name="Rea M.C."/>
            <person name="O'Sullivan O."/>
            <person name="Ritari J."/>
            <person name="Douillard F.P."/>
            <person name="Paul Ross R."/>
            <person name="Yang R."/>
            <person name="Briner A.E."/>
            <person name="Felis G.E."/>
            <person name="de Vos W.M."/>
            <person name="Barrangou R."/>
            <person name="Klaenhammer T.R."/>
            <person name="Caufield P.W."/>
            <person name="Cui Y."/>
            <person name="Zhang H."/>
            <person name="O'Toole P.W."/>
        </authorList>
    </citation>
    <scope>NUCLEOTIDE SEQUENCE [LARGE SCALE GENOMIC DNA]</scope>
    <source>
        <strain evidence="3 4">DSM 24301</strain>
    </source>
</reference>
<evidence type="ECO:0000259" key="2">
    <source>
        <dbReference type="Pfam" id="PF14501"/>
    </source>
</evidence>
<feature type="transmembrane region" description="Helical" evidence="1">
    <location>
        <begin position="160"/>
        <end position="180"/>
    </location>
</feature>
<dbReference type="Proteomes" id="UP000050969">
    <property type="component" value="Unassembled WGS sequence"/>
</dbReference>
<feature type="transmembrane region" description="Helical" evidence="1">
    <location>
        <begin position="31"/>
        <end position="48"/>
    </location>
</feature>
<feature type="transmembrane region" description="Helical" evidence="1">
    <location>
        <begin position="54"/>
        <end position="72"/>
    </location>
</feature>
<dbReference type="PANTHER" id="PTHR40448:SF1">
    <property type="entry name" value="TWO-COMPONENT SENSOR HISTIDINE KINASE"/>
    <property type="match status" value="1"/>
</dbReference>
<dbReference type="EMBL" id="JQCE01000001">
    <property type="protein sequence ID" value="KRO18914.1"/>
    <property type="molecule type" value="Genomic_DNA"/>
</dbReference>